<accession>A0A6A6MEM0</accession>
<evidence type="ECO:0000313" key="3">
    <source>
        <dbReference type="Proteomes" id="UP000467840"/>
    </source>
</evidence>
<feature type="region of interest" description="Disordered" evidence="1">
    <location>
        <begin position="1"/>
        <end position="25"/>
    </location>
</feature>
<gene>
    <name evidence="2" type="ORF">GH714_018248</name>
</gene>
<evidence type="ECO:0000256" key="1">
    <source>
        <dbReference type="SAM" id="MobiDB-lite"/>
    </source>
</evidence>
<proteinExistence type="predicted"/>
<evidence type="ECO:0000313" key="2">
    <source>
        <dbReference type="EMBL" id="KAF2310898.1"/>
    </source>
</evidence>
<reference evidence="2 3" key="1">
    <citation type="journal article" date="2020" name="Mol. Plant">
        <title>The Chromosome-Based Rubber Tree Genome Provides New Insights into Spurge Genome Evolution and Rubber Biosynthesis.</title>
        <authorList>
            <person name="Liu J."/>
            <person name="Shi C."/>
            <person name="Shi C.C."/>
            <person name="Li W."/>
            <person name="Zhang Q.J."/>
            <person name="Zhang Y."/>
            <person name="Li K."/>
            <person name="Lu H.F."/>
            <person name="Shi C."/>
            <person name="Zhu S.T."/>
            <person name="Xiao Z.Y."/>
            <person name="Nan H."/>
            <person name="Yue Y."/>
            <person name="Zhu X.G."/>
            <person name="Wu Y."/>
            <person name="Hong X.N."/>
            <person name="Fan G.Y."/>
            <person name="Tong Y."/>
            <person name="Zhang D."/>
            <person name="Mao C.L."/>
            <person name="Liu Y.L."/>
            <person name="Hao S.J."/>
            <person name="Liu W.Q."/>
            <person name="Lv M.Q."/>
            <person name="Zhang H.B."/>
            <person name="Liu Y."/>
            <person name="Hu-Tang G.R."/>
            <person name="Wang J.P."/>
            <person name="Wang J.H."/>
            <person name="Sun Y.H."/>
            <person name="Ni S.B."/>
            <person name="Chen W.B."/>
            <person name="Zhang X.C."/>
            <person name="Jiao Y.N."/>
            <person name="Eichler E.E."/>
            <person name="Li G.H."/>
            <person name="Liu X."/>
            <person name="Gao L.Z."/>
        </authorList>
    </citation>
    <scope>NUCLEOTIDE SEQUENCE [LARGE SCALE GENOMIC DNA]</scope>
    <source>
        <strain evidence="3">cv. GT1</strain>
        <tissue evidence="2">Leaf</tissue>
    </source>
</reference>
<dbReference type="Proteomes" id="UP000467840">
    <property type="component" value="Chromosome 14"/>
</dbReference>
<sequence length="231" mass="25930">MMKRMKGVSAALESSPSPYTTLYEDRRTRLKHQSLMQDYEELCKSQNPASEPKYGQKQNLVNVSRTVRKESKERNYIGNDAAVQRPASRFDLNRKGKFYSEREAALQTLGPIFDLSQKQRTYIGKESVLRNSATIPDLNIKERIYSGKEVSVRNNGPIFDLNRISREEEEIQANGEVIIDEPKICLVRGGSDEQHSDMKLSACRSVGNGSSRTVKSAYLGVYGSGALGPCK</sequence>
<dbReference type="PANTHER" id="PTHR34807">
    <property type="entry name" value="OS08G0270800 PROTEIN"/>
    <property type="match status" value="1"/>
</dbReference>
<dbReference type="EMBL" id="JAAGAX010000006">
    <property type="protein sequence ID" value="KAF2310898.1"/>
    <property type="molecule type" value="Genomic_DNA"/>
</dbReference>
<keyword evidence="3" id="KW-1185">Reference proteome</keyword>
<dbReference type="AlphaFoldDB" id="A0A6A6MEM0"/>
<protein>
    <submittedName>
        <fullName evidence="2">Uncharacterized protein</fullName>
    </submittedName>
</protein>
<dbReference type="PANTHER" id="PTHR34807:SF3">
    <property type="entry name" value="OS08G0270800 PROTEIN"/>
    <property type="match status" value="1"/>
</dbReference>
<organism evidence="2 3">
    <name type="scientific">Hevea brasiliensis</name>
    <name type="common">Para rubber tree</name>
    <name type="synonym">Siphonia brasiliensis</name>
    <dbReference type="NCBI Taxonomy" id="3981"/>
    <lineage>
        <taxon>Eukaryota</taxon>
        <taxon>Viridiplantae</taxon>
        <taxon>Streptophyta</taxon>
        <taxon>Embryophyta</taxon>
        <taxon>Tracheophyta</taxon>
        <taxon>Spermatophyta</taxon>
        <taxon>Magnoliopsida</taxon>
        <taxon>eudicotyledons</taxon>
        <taxon>Gunneridae</taxon>
        <taxon>Pentapetalae</taxon>
        <taxon>rosids</taxon>
        <taxon>fabids</taxon>
        <taxon>Malpighiales</taxon>
        <taxon>Euphorbiaceae</taxon>
        <taxon>Crotonoideae</taxon>
        <taxon>Micrandreae</taxon>
        <taxon>Hevea</taxon>
    </lineage>
</organism>
<comment type="caution">
    <text evidence="2">The sequence shown here is derived from an EMBL/GenBank/DDBJ whole genome shotgun (WGS) entry which is preliminary data.</text>
</comment>
<name>A0A6A6MEM0_HEVBR</name>